<evidence type="ECO:0000313" key="2">
    <source>
        <dbReference type="Proteomes" id="UP000825388"/>
    </source>
</evidence>
<sequence length="111" mass="11795">MSAAQASCTVQLTDRADGGNDGVISFDAVGCAAPAPAEPLTGPEYVAAELMRLRADPVRCRNIGFALRLADEVSPSPAAAHTALLVLRDLVLELAGQRTVEQQQRHISTWR</sequence>
<dbReference type="EMBL" id="LOKL01000131">
    <property type="protein sequence ID" value="MBZ3925572.1"/>
    <property type="molecule type" value="Genomic_DNA"/>
</dbReference>
<proteinExistence type="predicted"/>
<comment type="caution">
    <text evidence="1">The sequence shown here is derived from an EMBL/GenBank/DDBJ whole genome shotgun (WGS) entry which is preliminary data.</text>
</comment>
<gene>
    <name evidence="1" type="ORF">Xseb_16470</name>
</gene>
<dbReference type="Proteomes" id="UP000825388">
    <property type="component" value="Unassembled WGS sequence"/>
</dbReference>
<organism evidence="1 2">
    <name type="scientific">Xanthomonas citri pv. sesbaniae</name>
    <dbReference type="NCBI Taxonomy" id="473425"/>
    <lineage>
        <taxon>Bacteria</taxon>
        <taxon>Pseudomonadati</taxon>
        <taxon>Pseudomonadota</taxon>
        <taxon>Gammaproteobacteria</taxon>
        <taxon>Lysobacterales</taxon>
        <taxon>Lysobacteraceae</taxon>
        <taxon>Xanthomonas</taxon>
    </lineage>
</organism>
<reference evidence="1" key="1">
    <citation type="submission" date="2015-12" db="EMBL/GenBank/DDBJ databases">
        <authorList>
            <person name="Bansal K."/>
            <person name="Midha S."/>
            <person name="Patil P.B."/>
        </authorList>
    </citation>
    <scope>NUCLEOTIDE SEQUENCE</scope>
    <source>
        <strain evidence="1">LMG867</strain>
    </source>
</reference>
<dbReference type="AlphaFoldDB" id="A0AAW4RQN6"/>
<accession>A0AAW4RQN6</accession>
<evidence type="ECO:0000313" key="1">
    <source>
        <dbReference type="EMBL" id="MBZ3925572.1"/>
    </source>
</evidence>
<name>A0AAW4RQN6_XANCI</name>
<protein>
    <submittedName>
        <fullName evidence="1">Uncharacterized protein</fullName>
    </submittedName>
</protein>